<evidence type="ECO:0000313" key="5">
    <source>
        <dbReference type="Proteomes" id="UP000217154"/>
    </source>
</evidence>
<name>A0A250DL76_9BURK</name>
<evidence type="ECO:0000259" key="3">
    <source>
        <dbReference type="Pfam" id="PF13827"/>
    </source>
</evidence>
<feature type="chain" id="PRO_5012738561" description="DUF4189 domain-containing protein" evidence="2">
    <location>
        <begin position="24"/>
        <end position="185"/>
    </location>
</feature>
<feature type="domain" description="DUF4189" evidence="3">
    <location>
        <begin position="82"/>
        <end position="178"/>
    </location>
</feature>
<dbReference type="InterPro" id="IPR025240">
    <property type="entry name" value="DUF4189"/>
</dbReference>
<dbReference type="KEGG" id="vbo:CKY39_18690"/>
<evidence type="ECO:0000256" key="1">
    <source>
        <dbReference type="SAM" id="MobiDB-lite"/>
    </source>
</evidence>
<dbReference type="Proteomes" id="UP000217154">
    <property type="component" value="Chromosome"/>
</dbReference>
<dbReference type="AlphaFoldDB" id="A0A250DL76"/>
<reference evidence="4 5" key="1">
    <citation type="submission" date="2017-09" db="EMBL/GenBank/DDBJ databases">
        <title>The diverse metabolic capabilities of V. boronicumulans make it an excellent choice for continued studies on novel biodegradation.</title>
        <authorList>
            <person name="Sun S."/>
        </authorList>
    </citation>
    <scope>NUCLEOTIDE SEQUENCE [LARGE SCALE GENOMIC DNA]</scope>
    <source>
        <strain evidence="4 5">J1</strain>
    </source>
</reference>
<gene>
    <name evidence="4" type="ORF">CKY39_18690</name>
</gene>
<organism evidence="4 5">
    <name type="scientific">Variovorax boronicumulans</name>
    <dbReference type="NCBI Taxonomy" id="436515"/>
    <lineage>
        <taxon>Bacteria</taxon>
        <taxon>Pseudomonadati</taxon>
        <taxon>Pseudomonadota</taxon>
        <taxon>Betaproteobacteria</taxon>
        <taxon>Burkholderiales</taxon>
        <taxon>Comamonadaceae</taxon>
        <taxon>Variovorax</taxon>
    </lineage>
</organism>
<dbReference type="EMBL" id="CP023284">
    <property type="protein sequence ID" value="ATA55012.1"/>
    <property type="molecule type" value="Genomic_DNA"/>
</dbReference>
<sequence length="185" mass="19257">MSISLRHIFLLGAACVLSGQAFACSGPGQPGCPPPNAPGWPHNSRPPPRDTVPILPGGTGRYSDPDEYLAPPPPDPTFSYKWGAYVIDKSKGAFGGVDNRATQADAENNAIAQCVGNGGTATGCRSMTLTWQEGCGVVVMGRNVLSMKANKLQSAAQAEAMAECSAHAKDCKVVTARCNALVVNR</sequence>
<evidence type="ECO:0000256" key="2">
    <source>
        <dbReference type="SAM" id="SignalP"/>
    </source>
</evidence>
<accession>A0A250DL76</accession>
<feature type="region of interest" description="Disordered" evidence="1">
    <location>
        <begin position="35"/>
        <end position="70"/>
    </location>
</feature>
<proteinExistence type="predicted"/>
<keyword evidence="2" id="KW-0732">Signal</keyword>
<protein>
    <recommendedName>
        <fullName evidence="3">DUF4189 domain-containing protein</fullName>
    </recommendedName>
</protein>
<evidence type="ECO:0000313" key="4">
    <source>
        <dbReference type="EMBL" id="ATA55012.1"/>
    </source>
</evidence>
<feature type="compositionally biased region" description="Pro residues" evidence="1">
    <location>
        <begin position="35"/>
        <end position="50"/>
    </location>
</feature>
<dbReference type="Pfam" id="PF13827">
    <property type="entry name" value="DUF4189"/>
    <property type="match status" value="1"/>
</dbReference>
<feature type="signal peptide" evidence="2">
    <location>
        <begin position="1"/>
        <end position="23"/>
    </location>
</feature>